<feature type="domain" description="N-end rule aminoacyl transferase C-terminal" evidence="7">
    <location>
        <begin position="203"/>
        <end position="362"/>
    </location>
</feature>
<dbReference type="InterPro" id="IPR007471">
    <property type="entry name" value="N-end_Aminoacyl_Trfase_N"/>
</dbReference>
<dbReference type="GO" id="GO:0004057">
    <property type="term" value="F:arginyl-tRNA--protein transferase activity"/>
    <property type="evidence" value="ECO:0007669"/>
    <property type="project" value="UniProtKB-EC"/>
</dbReference>
<keyword evidence="3 5" id="KW-0833">Ubl conjugation pathway</keyword>
<dbReference type="InterPro" id="IPR030700">
    <property type="entry name" value="N-end_Aminoacyl_Trfase"/>
</dbReference>
<evidence type="ECO:0000256" key="3">
    <source>
        <dbReference type="ARBA" id="ARBA00022786"/>
    </source>
</evidence>
<dbReference type="PIRSF" id="PIRSF037207">
    <property type="entry name" value="ATE1_euk"/>
    <property type="match status" value="1"/>
</dbReference>
<dbReference type="Pfam" id="PF04377">
    <property type="entry name" value="ATE_C"/>
    <property type="match status" value="1"/>
</dbReference>
<accession>A0A177WVR0</accession>
<dbReference type="AlphaFoldDB" id="A0A177WVR0"/>
<evidence type="ECO:0000256" key="1">
    <source>
        <dbReference type="ARBA" id="ARBA00009991"/>
    </source>
</evidence>
<dbReference type="eggNOG" id="KOG1193">
    <property type="taxonomic scope" value="Eukaryota"/>
</dbReference>
<protein>
    <recommendedName>
        <fullName evidence="5">Arginyl-tRNA--protein transferase 1</fullName>
        <shortName evidence="5">Arginyltransferase 1</shortName>
        <shortName evidence="5">R-transferase 1</shortName>
        <ecNumber evidence="5">2.3.2.8</ecNumber>
    </recommendedName>
    <alternativeName>
        <fullName evidence="5">Arginine-tRNA--protein transferase 1</fullName>
    </alternativeName>
</protein>
<dbReference type="Pfam" id="PF04376">
    <property type="entry name" value="ATE_N"/>
    <property type="match status" value="1"/>
</dbReference>
<dbReference type="Proteomes" id="UP000077115">
    <property type="component" value="Unassembled WGS sequence"/>
</dbReference>
<dbReference type="VEuPathDB" id="FungiDB:BDEG_27403"/>
<dbReference type="SUPFAM" id="SSF55729">
    <property type="entry name" value="Acyl-CoA N-acyltransferases (Nat)"/>
    <property type="match status" value="1"/>
</dbReference>
<dbReference type="PANTHER" id="PTHR21367">
    <property type="entry name" value="ARGININE-TRNA-PROTEIN TRANSFERASE 1"/>
    <property type="match status" value="1"/>
</dbReference>
<dbReference type="InterPro" id="IPR017137">
    <property type="entry name" value="Arg-tRNA-P_Trfase_1_euk"/>
</dbReference>
<keyword evidence="4 5" id="KW-0012">Acyltransferase</keyword>
<dbReference type="EMBL" id="DS022311">
    <property type="protein sequence ID" value="OAJ44137.1"/>
    <property type="molecule type" value="Genomic_DNA"/>
</dbReference>
<evidence type="ECO:0000259" key="6">
    <source>
        <dbReference type="Pfam" id="PF04376"/>
    </source>
</evidence>
<comment type="similarity">
    <text evidence="1 5">Belongs to the R-transferase family.</text>
</comment>
<proteinExistence type="inferred from homology"/>
<sequence length="468" mass="52586">MASTSNQPQSFVAITGSSTSSCGYCHASSDSSHSFGLWAYRLTPSVYQNLIDHGWRRSGKYLYKPTLTTTCCPAYTIRLNAGSSSVSKGQKKVLKKMKRYLNSGKGIVAKDEENEMSKVGPREQFMIPASDIPTAIDTAAWIHADTARSDVSNPKNKTRFEQESAQHLGSTISVLIHETESIANQHSHQLKVVLEVASFTQATFELYKKYQIAVHNDPPSRLNPEQFTQFLVDTPICTELIPETDFKSTTSQLACWNDPTHSIQPQPSYGSFHQKYYMDDKLIAVAVLDILPRCVSSVYFMYDPAFGFLSLGTYSALREIALTKWLSDTMPRGLDYYYMGYYIHSCIKMRYKAAYKPSQILCPETYKWVDLSQATRLLDLRKDTALVDCKNKTEGDTEDAAIQPRPIRDVLHVDIPTNVIEKSVALVGRKLVPLNMLGPKHKLVIQVKEFSTRVNPSTLLDQLVFVAT</sequence>
<evidence type="ECO:0000256" key="5">
    <source>
        <dbReference type="PIRNR" id="PIRNR037207"/>
    </source>
</evidence>
<dbReference type="InterPro" id="IPR007472">
    <property type="entry name" value="N-end_Aminoacyl_Trfase_C"/>
</dbReference>
<evidence type="ECO:0000313" key="8">
    <source>
        <dbReference type="EMBL" id="OAJ44137.1"/>
    </source>
</evidence>
<gene>
    <name evidence="8" type="ORF">BDEG_27403</name>
</gene>
<dbReference type="EC" id="2.3.2.8" evidence="5"/>
<dbReference type="OrthoDB" id="74183at2759"/>
<dbReference type="STRING" id="403673.A0A177WVR0"/>
<evidence type="ECO:0000313" key="9">
    <source>
        <dbReference type="Proteomes" id="UP000077115"/>
    </source>
</evidence>
<feature type="domain" description="N-end aminoacyl transferase N-terminal" evidence="6">
    <location>
        <begin position="20"/>
        <end position="92"/>
    </location>
</feature>
<evidence type="ECO:0000256" key="4">
    <source>
        <dbReference type="ARBA" id="ARBA00023315"/>
    </source>
</evidence>
<comment type="function">
    <text evidence="5">Involved in the post-translational conjugation of arginine to the N-terminal aspartate or glutamate of a protein. This arginylation is required for degradation of the protein via the ubiquitin pathway.</text>
</comment>
<name>A0A177WVR0_BATDL</name>
<keyword evidence="2 5" id="KW-0808">Transferase</keyword>
<dbReference type="InterPro" id="IPR016181">
    <property type="entry name" value="Acyl_CoA_acyltransferase"/>
</dbReference>
<evidence type="ECO:0000256" key="2">
    <source>
        <dbReference type="ARBA" id="ARBA00022679"/>
    </source>
</evidence>
<organism evidence="8 9">
    <name type="scientific">Batrachochytrium dendrobatidis (strain JEL423)</name>
    <dbReference type="NCBI Taxonomy" id="403673"/>
    <lineage>
        <taxon>Eukaryota</taxon>
        <taxon>Fungi</taxon>
        <taxon>Fungi incertae sedis</taxon>
        <taxon>Chytridiomycota</taxon>
        <taxon>Chytridiomycota incertae sedis</taxon>
        <taxon>Chytridiomycetes</taxon>
        <taxon>Rhizophydiales</taxon>
        <taxon>Rhizophydiales incertae sedis</taxon>
        <taxon>Batrachochytrium</taxon>
    </lineage>
</organism>
<comment type="catalytic activity">
    <reaction evidence="5">
        <text>an N-terminal L-alpha-aminoacyl-[protein] + L-arginyl-tRNA(Arg) = an N-terminal L-arginyl-L-aminoacyl-[protein] + tRNA(Arg) + H(+)</text>
        <dbReference type="Rhea" id="RHEA:10208"/>
        <dbReference type="Rhea" id="RHEA-COMP:9658"/>
        <dbReference type="Rhea" id="RHEA-COMP:9673"/>
        <dbReference type="Rhea" id="RHEA-COMP:10636"/>
        <dbReference type="Rhea" id="RHEA-COMP:10638"/>
        <dbReference type="ChEBI" id="CHEBI:15378"/>
        <dbReference type="ChEBI" id="CHEBI:78442"/>
        <dbReference type="ChEBI" id="CHEBI:78513"/>
        <dbReference type="ChEBI" id="CHEBI:78597"/>
        <dbReference type="ChEBI" id="CHEBI:83562"/>
        <dbReference type="EC" id="2.3.2.8"/>
    </reaction>
</comment>
<evidence type="ECO:0000259" key="7">
    <source>
        <dbReference type="Pfam" id="PF04377"/>
    </source>
</evidence>
<reference evidence="8 9" key="2">
    <citation type="submission" date="2016-05" db="EMBL/GenBank/DDBJ databases">
        <title>Lineage-specific infection strategies underlie the spectrum of fungal disease in amphibians.</title>
        <authorList>
            <person name="Cuomo C.A."/>
            <person name="Farrer R.A."/>
            <person name="James T."/>
            <person name="Longcore J."/>
            <person name="Birren B."/>
        </authorList>
    </citation>
    <scope>NUCLEOTIDE SEQUENCE [LARGE SCALE GENOMIC DNA]</scope>
    <source>
        <strain evidence="8 9">JEL423</strain>
    </source>
</reference>
<reference evidence="8 9" key="1">
    <citation type="submission" date="2006-10" db="EMBL/GenBank/DDBJ databases">
        <title>The Genome Sequence of Batrachochytrium dendrobatidis JEL423.</title>
        <authorList>
            <consortium name="The Broad Institute Genome Sequencing Platform"/>
            <person name="Birren B."/>
            <person name="Lander E."/>
            <person name="Galagan J."/>
            <person name="Cuomo C."/>
            <person name="Devon K."/>
            <person name="Jaffe D."/>
            <person name="Butler J."/>
            <person name="Alvarez P."/>
            <person name="Gnerre S."/>
            <person name="Grabherr M."/>
            <person name="Kleber M."/>
            <person name="Mauceli E."/>
            <person name="Brockman W."/>
            <person name="Young S."/>
            <person name="LaButti K."/>
            <person name="Sykes S."/>
            <person name="DeCaprio D."/>
            <person name="Crawford M."/>
            <person name="Koehrsen M."/>
            <person name="Engels R."/>
            <person name="Montgomery P."/>
            <person name="Pearson M."/>
            <person name="Howarth C."/>
            <person name="Larson L."/>
            <person name="White J."/>
            <person name="O'Leary S."/>
            <person name="Kodira C."/>
            <person name="Zeng Q."/>
            <person name="Yandava C."/>
            <person name="Alvarado L."/>
            <person name="Longcore J."/>
            <person name="James T."/>
        </authorList>
    </citation>
    <scope>NUCLEOTIDE SEQUENCE [LARGE SCALE GENOMIC DNA]</scope>
    <source>
        <strain evidence="8 9">JEL423</strain>
    </source>
</reference>
<dbReference type="GO" id="GO:0005737">
    <property type="term" value="C:cytoplasm"/>
    <property type="evidence" value="ECO:0007669"/>
    <property type="project" value="TreeGrafter"/>
</dbReference>
<dbReference type="PANTHER" id="PTHR21367:SF1">
    <property type="entry name" value="ARGINYL-TRNA--PROTEIN TRANSFERASE 1"/>
    <property type="match status" value="1"/>
</dbReference>